<evidence type="ECO:0008006" key="3">
    <source>
        <dbReference type="Google" id="ProtNLM"/>
    </source>
</evidence>
<organism evidence="1 2">
    <name type="scientific">Actinoplanes digitatis</name>
    <dbReference type="NCBI Taxonomy" id="1868"/>
    <lineage>
        <taxon>Bacteria</taxon>
        <taxon>Bacillati</taxon>
        <taxon>Actinomycetota</taxon>
        <taxon>Actinomycetes</taxon>
        <taxon>Micromonosporales</taxon>
        <taxon>Micromonosporaceae</taxon>
        <taxon>Actinoplanes</taxon>
    </lineage>
</organism>
<gene>
    <name evidence="1" type="ORF">BJ971_003142</name>
</gene>
<protein>
    <recommendedName>
        <fullName evidence="3">Lipoprotein</fullName>
    </recommendedName>
</protein>
<dbReference type="SUPFAM" id="SSF50969">
    <property type="entry name" value="YVTN repeat-like/Quinoprotein amine dehydrogenase"/>
    <property type="match status" value="1"/>
</dbReference>
<dbReference type="Gene3D" id="2.130.10.10">
    <property type="entry name" value="YVTN repeat-like/Quinoprotein amine dehydrogenase"/>
    <property type="match status" value="1"/>
</dbReference>
<accession>A0A7W7HXJ2</accession>
<dbReference type="PROSITE" id="PS51257">
    <property type="entry name" value="PROKAR_LIPOPROTEIN"/>
    <property type="match status" value="1"/>
</dbReference>
<dbReference type="Proteomes" id="UP000578112">
    <property type="component" value="Unassembled WGS sequence"/>
</dbReference>
<sequence>MTTRRNLFIIAGGAALTAACREPARATVSVPDLVVAEGRRGLVVLGGARPRDLGDQAVLSPDGALACAVSRDDAGAPLLLRLDPAKGEPDGRTPIAAGWVPRVISADGANSALTRMPAPDRPAARPRTALLVVAGGRQREYDLGGVVEPDAFTTDGTGLFVLEWLPREAPERYRVRLLDLGSGVLNPLYTRDKVPVPPGAEEEMRGDGRQAVLSPGRDVLYTLYTHQPGHRHTRDLIAGRPGGAHAFVHVLHLAQGWAYCLDLPHPFGEGPAAGHALAVSADGRRLAVADVTSGSLAYADTETLKIERVVAAAKGGDAASLAFTPDGGRVLLGAGPAVTAYDPGTGAVAARWSVPTAVRGLGLNRDGSRVYAGGADEIVWLDAATGALRGRAPVEGLTALRHVR</sequence>
<comment type="caution">
    <text evidence="1">The sequence shown here is derived from an EMBL/GenBank/DDBJ whole genome shotgun (WGS) entry which is preliminary data.</text>
</comment>
<dbReference type="RefSeq" id="WP_184993792.1">
    <property type="nucleotide sequence ID" value="NZ_BOMK01000009.1"/>
</dbReference>
<dbReference type="AlphaFoldDB" id="A0A7W7HXJ2"/>
<reference evidence="1 2" key="1">
    <citation type="submission" date="2020-08" db="EMBL/GenBank/DDBJ databases">
        <title>Sequencing the genomes of 1000 actinobacteria strains.</title>
        <authorList>
            <person name="Klenk H.-P."/>
        </authorList>
    </citation>
    <scope>NUCLEOTIDE SEQUENCE [LARGE SCALE GENOMIC DNA]</scope>
    <source>
        <strain evidence="1 2">DSM 43149</strain>
    </source>
</reference>
<dbReference type="InterPro" id="IPR015943">
    <property type="entry name" value="WD40/YVTN_repeat-like_dom_sf"/>
</dbReference>
<dbReference type="InterPro" id="IPR011044">
    <property type="entry name" value="Quino_amine_DH_bsu"/>
</dbReference>
<name>A0A7W7HXJ2_9ACTN</name>
<evidence type="ECO:0000313" key="2">
    <source>
        <dbReference type="Proteomes" id="UP000578112"/>
    </source>
</evidence>
<keyword evidence="2" id="KW-1185">Reference proteome</keyword>
<proteinExistence type="predicted"/>
<evidence type="ECO:0000313" key="1">
    <source>
        <dbReference type="EMBL" id="MBB4762586.1"/>
    </source>
</evidence>
<dbReference type="EMBL" id="JACHNH010000001">
    <property type="protein sequence ID" value="MBB4762586.1"/>
    <property type="molecule type" value="Genomic_DNA"/>
</dbReference>